<dbReference type="AlphaFoldDB" id="A0A6N2LNG2"/>
<proteinExistence type="predicted"/>
<feature type="region of interest" description="Disordered" evidence="1">
    <location>
        <begin position="82"/>
        <end position="111"/>
    </location>
</feature>
<organism evidence="2">
    <name type="scientific">Salix viminalis</name>
    <name type="common">Common osier</name>
    <name type="synonym">Basket willow</name>
    <dbReference type="NCBI Taxonomy" id="40686"/>
    <lineage>
        <taxon>Eukaryota</taxon>
        <taxon>Viridiplantae</taxon>
        <taxon>Streptophyta</taxon>
        <taxon>Embryophyta</taxon>
        <taxon>Tracheophyta</taxon>
        <taxon>Spermatophyta</taxon>
        <taxon>Magnoliopsida</taxon>
        <taxon>eudicotyledons</taxon>
        <taxon>Gunneridae</taxon>
        <taxon>Pentapetalae</taxon>
        <taxon>rosids</taxon>
        <taxon>fabids</taxon>
        <taxon>Malpighiales</taxon>
        <taxon>Salicaceae</taxon>
        <taxon>Saliceae</taxon>
        <taxon>Salix</taxon>
    </lineage>
</organism>
<protein>
    <submittedName>
        <fullName evidence="2">Uncharacterized protein</fullName>
    </submittedName>
</protein>
<name>A0A6N2LNG2_SALVM</name>
<evidence type="ECO:0000256" key="1">
    <source>
        <dbReference type="SAM" id="MobiDB-lite"/>
    </source>
</evidence>
<accession>A0A6N2LNG2</accession>
<evidence type="ECO:0000313" key="2">
    <source>
        <dbReference type="EMBL" id="VFU41732.1"/>
    </source>
</evidence>
<dbReference type="EMBL" id="CAADRP010001566">
    <property type="protein sequence ID" value="VFU41732.1"/>
    <property type="molecule type" value="Genomic_DNA"/>
</dbReference>
<gene>
    <name evidence="2" type="ORF">SVIM_LOCUS246412</name>
</gene>
<reference evidence="2" key="1">
    <citation type="submission" date="2019-03" db="EMBL/GenBank/DDBJ databases">
        <authorList>
            <person name="Mank J."/>
            <person name="Almeida P."/>
        </authorList>
    </citation>
    <scope>NUCLEOTIDE SEQUENCE</scope>
    <source>
        <strain evidence="2">78183</strain>
    </source>
</reference>
<sequence>MAISTILSREEKQNDDSSRHLQINHKQFIRLLLRRHAMTSSNHCPRLFREFSGVQKLCSRPCHFTSSPVLGAILKSCRHVALSSSPPSPSELSHRRFSSSHGTEPNSKPIS</sequence>
<feature type="compositionally biased region" description="Polar residues" evidence="1">
    <location>
        <begin position="99"/>
        <end position="111"/>
    </location>
</feature>